<evidence type="ECO:0000313" key="10">
    <source>
        <dbReference type="EMBL" id="QED23878.1"/>
    </source>
</evidence>
<dbReference type="SUPFAM" id="SSF51182">
    <property type="entry name" value="RmlC-like cupins"/>
    <property type="match status" value="1"/>
</dbReference>
<reference evidence="10 11" key="1">
    <citation type="journal article" date="2019" name="ISME J.">
        <title>Deianiraea, an extracellular bacterium associated with the ciliate Paramecium, suggests an alternative scenario for the evolution of Rickettsiales.</title>
        <authorList>
            <person name="Castelli M."/>
            <person name="Sabaneyeva E."/>
            <person name="Lanzoni O."/>
            <person name="Lebedeva N."/>
            <person name="Floriano A.M."/>
            <person name="Gaiarsa S."/>
            <person name="Benken K."/>
            <person name="Modeo L."/>
            <person name="Bandi C."/>
            <person name="Potekhin A."/>
            <person name="Sassera D."/>
            <person name="Petroni G."/>
        </authorList>
    </citation>
    <scope>NUCLEOTIDE SEQUENCE [LARGE SCALE GENOMIC DNA]</scope>
    <source>
        <strain evidence="10">CyL4-1</strain>
    </source>
</reference>
<evidence type="ECO:0000256" key="8">
    <source>
        <dbReference type="PIRSR" id="PIRSR600888-1"/>
    </source>
</evidence>
<dbReference type="EC" id="5.1.3.13" evidence="3"/>
<dbReference type="GO" id="GO:0000271">
    <property type="term" value="P:polysaccharide biosynthetic process"/>
    <property type="evidence" value="ECO:0007669"/>
    <property type="project" value="TreeGrafter"/>
</dbReference>
<evidence type="ECO:0000256" key="5">
    <source>
        <dbReference type="ARBA" id="ARBA00029758"/>
    </source>
</evidence>
<proteinExistence type="predicted"/>
<evidence type="ECO:0000313" key="11">
    <source>
        <dbReference type="Proteomes" id="UP000321934"/>
    </source>
</evidence>
<dbReference type="RefSeq" id="WP_146821335.1">
    <property type="nucleotide sequence ID" value="NZ_CP029077.1"/>
</dbReference>
<dbReference type="InterPro" id="IPR011051">
    <property type="entry name" value="RmlC_Cupin_sf"/>
</dbReference>
<dbReference type="InterPro" id="IPR000888">
    <property type="entry name" value="RmlC-like"/>
</dbReference>
<dbReference type="Proteomes" id="UP000321934">
    <property type="component" value="Chromosome"/>
</dbReference>
<dbReference type="GO" id="GO:0005829">
    <property type="term" value="C:cytosol"/>
    <property type="evidence" value="ECO:0007669"/>
    <property type="project" value="TreeGrafter"/>
</dbReference>
<comment type="catalytic activity">
    <reaction evidence="1">
        <text>dTDP-4-dehydro-6-deoxy-alpha-D-glucose = dTDP-4-dehydro-beta-L-rhamnose</text>
        <dbReference type="Rhea" id="RHEA:16969"/>
        <dbReference type="ChEBI" id="CHEBI:57649"/>
        <dbReference type="ChEBI" id="CHEBI:62830"/>
        <dbReference type="EC" id="5.1.3.13"/>
    </reaction>
</comment>
<keyword evidence="11" id="KW-1185">Reference proteome</keyword>
<organism evidence="10 11">
    <name type="scientific">Candidatus Deianiraea vastatrix</name>
    <dbReference type="NCBI Taxonomy" id="2163644"/>
    <lineage>
        <taxon>Bacteria</taxon>
        <taxon>Pseudomonadati</taxon>
        <taxon>Pseudomonadota</taxon>
        <taxon>Alphaproteobacteria</taxon>
        <taxon>Rickettsiales</taxon>
        <taxon>Candidatus Deianiraeaceae</taxon>
        <taxon>Candidatus Deianiraea</taxon>
    </lineage>
</organism>
<dbReference type="AlphaFoldDB" id="A0A5B8XEZ2"/>
<feature type="active site" description="Proton acceptor" evidence="8">
    <location>
        <position position="54"/>
    </location>
</feature>
<dbReference type="Gene3D" id="2.60.120.10">
    <property type="entry name" value="Jelly Rolls"/>
    <property type="match status" value="1"/>
</dbReference>
<evidence type="ECO:0000256" key="4">
    <source>
        <dbReference type="ARBA" id="ARBA00019595"/>
    </source>
</evidence>
<comment type="function">
    <text evidence="2">Catalyzes the epimerization of the C3' and C5'positions of dTDP-6-deoxy-D-xylo-4-hexulose, forming dTDP-6-deoxy-L-lyxo-4-hexulose.</text>
</comment>
<feature type="site" description="Participates in a stacking interaction with the thymidine ring of dTDP-4-oxo-6-deoxyglucose" evidence="9">
    <location>
        <position position="129"/>
    </location>
</feature>
<evidence type="ECO:0000256" key="6">
    <source>
        <dbReference type="ARBA" id="ARBA00031424"/>
    </source>
</evidence>
<evidence type="ECO:0000256" key="3">
    <source>
        <dbReference type="ARBA" id="ARBA00012098"/>
    </source>
</evidence>
<sequence length="163" mass="18895">MVPRIINTKQFSDNRGLFIKHFNATNFAELIGFEFHIKECFYSVSKKNVIRGMHFQKNESACNKIIFLTSGSVLDVCVNIDKLSVDYGRVYDFRLKCNNQAIFIPKNFAHGFLALEDNTSMIYLQDVEYNKDNDSGILYNSINFNWNIVNPILSERDLLFNSI</sequence>
<evidence type="ECO:0000256" key="7">
    <source>
        <dbReference type="ARBA" id="ARBA00033311"/>
    </source>
</evidence>
<dbReference type="InterPro" id="IPR014710">
    <property type="entry name" value="RmlC-like_jellyroll"/>
</dbReference>
<name>A0A5B8XEZ2_9RICK</name>
<dbReference type="PANTHER" id="PTHR21047">
    <property type="entry name" value="DTDP-6-DEOXY-D-GLUCOSE-3,5 EPIMERASE"/>
    <property type="match status" value="1"/>
</dbReference>
<evidence type="ECO:0000256" key="9">
    <source>
        <dbReference type="PIRSR" id="PIRSR600888-3"/>
    </source>
</evidence>
<dbReference type="PANTHER" id="PTHR21047:SF2">
    <property type="entry name" value="THYMIDINE DIPHOSPHO-4-KETO-RHAMNOSE 3,5-EPIMERASE"/>
    <property type="match status" value="1"/>
</dbReference>
<dbReference type="Pfam" id="PF00908">
    <property type="entry name" value="dTDP_sugar_isom"/>
    <property type="match status" value="1"/>
</dbReference>
<dbReference type="GO" id="GO:0008830">
    <property type="term" value="F:dTDP-4-dehydrorhamnose 3,5-epimerase activity"/>
    <property type="evidence" value="ECO:0007669"/>
    <property type="project" value="UniProtKB-EC"/>
</dbReference>
<gene>
    <name evidence="10" type="ORF">Deia_01097</name>
</gene>
<dbReference type="OrthoDB" id="9800680at2"/>
<feature type="active site" description="Proton donor" evidence="8">
    <location>
        <position position="123"/>
    </location>
</feature>
<dbReference type="EMBL" id="CP029077">
    <property type="protein sequence ID" value="QED23878.1"/>
    <property type="molecule type" value="Genomic_DNA"/>
</dbReference>
<protein>
    <recommendedName>
        <fullName evidence="4">dTDP-4-dehydrorhamnose 3,5-epimerase</fullName>
        <ecNumber evidence="3">5.1.3.13</ecNumber>
    </recommendedName>
    <alternativeName>
        <fullName evidence="6">Thymidine diphospho-4-keto-rhamnose 3,5-epimerase</fullName>
    </alternativeName>
    <alternativeName>
        <fullName evidence="5">dTDP-4-keto-6-deoxyglucose 3,5-epimerase</fullName>
    </alternativeName>
    <alternativeName>
        <fullName evidence="7">dTDP-6-deoxy-D-xylo-4-hexulose 3,5-epimerase</fullName>
    </alternativeName>
</protein>
<evidence type="ECO:0000256" key="2">
    <source>
        <dbReference type="ARBA" id="ARBA00001997"/>
    </source>
</evidence>
<evidence type="ECO:0000256" key="1">
    <source>
        <dbReference type="ARBA" id="ARBA00001298"/>
    </source>
</evidence>
<accession>A0A5B8XEZ2</accession>